<dbReference type="AlphaFoldDB" id="K8Z7L2"/>
<gene>
    <name evidence="1" type="ORF">C683_0980</name>
</gene>
<dbReference type="RefSeq" id="WP_009491539.1">
    <property type="nucleotide sequence ID" value="NZ_AMYT01000021.1"/>
</dbReference>
<protein>
    <submittedName>
        <fullName evidence="1">Metal-dependent phosphohydrolase</fullName>
    </submittedName>
</protein>
<dbReference type="OrthoDB" id="9797344at2"/>
<evidence type="ECO:0000313" key="2">
    <source>
        <dbReference type="Proteomes" id="UP000016057"/>
    </source>
</evidence>
<dbReference type="PANTHER" id="PTHR33594:SF1">
    <property type="entry name" value="HD_PDEASE DOMAIN-CONTAINING PROTEIN"/>
    <property type="match status" value="1"/>
</dbReference>
<dbReference type="SUPFAM" id="SSF109604">
    <property type="entry name" value="HD-domain/PDEase-like"/>
    <property type="match status" value="1"/>
</dbReference>
<dbReference type="eggNOG" id="COG1418">
    <property type="taxonomic scope" value="Bacteria"/>
</dbReference>
<name>K8Z7L2_9ENTE</name>
<reference evidence="1 2" key="1">
    <citation type="journal article" date="2013" name="Genome Announc.">
        <title>Draft Genome Sequence of Catellicoccus marimammalium, a Novel Species Commonly Found in Gull Feces.</title>
        <authorList>
            <person name="Weigand M.R."/>
            <person name="Ryu H."/>
            <person name="Bozcek L."/>
            <person name="Konstantinidis K.T."/>
            <person name="Santo Domingo J.W."/>
        </authorList>
    </citation>
    <scope>NUCLEOTIDE SEQUENCE [LARGE SCALE GENOMIC DNA]</scope>
    <source>
        <strain evidence="1 2">M35/04/3</strain>
    </source>
</reference>
<dbReference type="PANTHER" id="PTHR33594">
    <property type="entry name" value="SUPERFAMILY HYDROLASE, PUTATIVE (AFU_ORTHOLOGUE AFUA_1G03035)-RELATED"/>
    <property type="match status" value="1"/>
</dbReference>
<comment type="caution">
    <text evidence="1">The sequence shown here is derived from an EMBL/GenBank/DDBJ whole genome shotgun (WGS) entry which is preliminary data.</text>
</comment>
<keyword evidence="1" id="KW-0378">Hydrolase</keyword>
<proteinExistence type="predicted"/>
<accession>K8Z7L2</accession>
<keyword evidence="2" id="KW-1185">Reference proteome</keyword>
<dbReference type="EMBL" id="AMYT01000021">
    <property type="protein sequence ID" value="EKU26984.1"/>
    <property type="molecule type" value="Genomic_DNA"/>
</dbReference>
<dbReference type="Gene3D" id="1.10.3210.50">
    <property type="match status" value="1"/>
</dbReference>
<organism evidence="1 2">
    <name type="scientific">Catellicoccus marimammalium M35/04/3</name>
    <dbReference type="NCBI Taxonomy" id="1234409"/>
    <lineage>
        <taxon>Bacteria</taxon>
        <taxon>Bacillati</taxon>
        <taxon>Bacillota</taxon>
        <taxon>Bacilli</taxon>
        <taxon>Lactobacillales</taxon>
        <taxon>Enterococcaceae</taxon>
        <taxon>Catellicoccus</taxon>
    </lineage>
</organism>
<evidence type="ECO:0000313" key="1">
    <source>
        <dbReference type="EMBL" id="EKU26984.1"/>
    </source>
</evidence>
<sequence length="205" mass="23982">MNKIIEFAKEQLVNVTDQHDFFHAQRVAQMAIEIYRREVKVVHQHDEDMLLAMGYLHDTLAHHQEDEAYIETVQSLLAEESFTPGESSEIIRVMKHFAKFRNSLHKEAPLSFLGRCINDADLLDDLGAIGIARIFSYGAKHDQPLYDPENRNNSVQYFYNKLLQLDQYMSTLTGTKVARQRIEFMRTYLVQFWADWEVDLPDSLK</sequence>
<dbReference type="Proteomes" id="UP000016057">
    <property type="component" value="Unassembled WGS sequence"/>
</dbReference>
<dbReference type="GO" id="GO:0016787">
    <property type="term" value="F:hydrolase activity"/>
    <property type="evidence" value="ECO:0007669"/>
    <property type="project" value="UniProtKB-KW"/>
</dbReference>